<reference evidence="11" key="5">
    <citation type="submission" date="2025-09" db="UniProtKB">
        <authorList>
            <consortium name="Ensembl"/>
        </authorList>
    </citation>
    <scope>IDENTIFICATION</scope>
</reference>
<proteinExistence type="predicted"/>
<evidence type="ECO:0000256" key="3">
    <source>
        <dbReference type="ARBA" id="ARBA00022692"/>
    </source>
</evidence>
<keyword evidence="8" id="KW-0807">Transducer</keyword>
<dbReference type="Gene3D" id="1.20.1070.10">
    <property type="entry name" value="Rhodopsin 7-helix transmembrane proteins"/>
    <property type="match status" value="1"/>
</dbReference>
<evidence type="ECO:0000256" key="4">
    <source>
        <dbReference type="ARBA" id="ARBA00022989"/>
    </source>
</evidence>
<dbReference type="Proteomes" id="UP000314986">
    <property type="component" value="Unassembled WGS sequence"/>
</dbReference>
<keyword evidence="4 9" id="KW-1133">Transmembrane helix</keyword>
<evidence type="ECO:0000256" key="1">
    <source>
        <dbReference type="ARBA" id="ARBA00004651"/>
    </source>
</evidence>
<reference evidence="12" key="2">
    <citation type="journal article" date="2007" name="PLoS Biol.">
        <title>Survey sequencing and comparative analysis of the elephant shark (Callorhinchus milii) genome.</title>
        <authorList>
            <person name="Venkatesh B."/>
            <person name="Kirkness E.F."/>
            <person name="Loh Y.H."/>
            <person name="Halpern A.L."/>
            <person name="Lee A.P."/>
            <person name="Johnson J."/>
            <person name="Dandona N."/>
            <person name="Viswanathan L.D."/>
            <person name="Tay A."/>
            <person name="Venter J.C."/>
            <person name="Strausberg R.L."/>
            <person name="Brenner S."/>
        </authorList>
    </citation>
    <scope>NUCLEOTIDE SEQUENCE [LARGE SCALE GENOMIC DNA]</scope>
</reference>
<accession>A0A4W3HC91</accession>
<feature type="transmembrane region" description="Helical" evidence="9">
    <location>
        <begin position="177"/>
        <end position="195"/>
    </location>
</feature>
<keyword evidence="5" id="KW-0297">G-protein coupled receptor</keyword>
<dbReference type="Pfam" id="PF00001">
    <property type="entry name" value="7tm_1"/>
    <property type="match status" value="1"/>
</dbReference>
<feature type="transmembrane region" description="Helical" evidence="9">
    <location>
        <begin position="33"/>
        <end position="54"/>
    </location>
</feature>
<organism evidence="11 12">
    <name type="scientific">Callorhinchus milii</name>
    <name type="common">Ghost shark</name>
    <dbReference type="NCBI Taxonomy" id="7868"/>
    <lineage>
        <taxon>Eukaryota</taxon>
        <taxon>Metazoa</taxon>
        <taxon>Chordata</taxon>
        <taxon>Craniata</taxon>
        <taxon>Vertebrata</taxon>
        <taxon>Chondrichthyes</taxon>
        <taxon>Holocephali</taxon>
        <taxon>Chimaeriformes</taxon>
        <taxon>Callorhinchidae</taxon>
        <taxon>Callorhinchus</taxon>
    </lineage>
</organism>
<keyword evidence="12" id="KW-1185">Reference proteome</keyword>
<evidence type="ECO:0000256" key="9">
    <source>
        <dbReference type="SAM" id="Phobius"/>
    </source>
</evidence>
<evidence type="ECO:0000259" key="10">
    <source>
        <dbReference type="PROSITE" id="PS50262"/>
    </source>
</evidence>
<feature type="transmembrane region" description="Helical" evidence="9">
    <location>
        <begin position="223"/>
        <end position="245"/>
    </location>
</feature>
<feature type="transmembrane region" description="Helical" evidence="9">
    <location>
        <begin position="117"/>
        <end position="137"/>
    </location>
</feature>
<reference evidence="12" key="3">
    <citation type="journal article" date="2014" name="Nature">
        <title>Elephant shark genome provides unique insights into gnathostome evolution.</title>
        <authorList>
            <consortium name="International Elephant Shark Genome Sequencing Consortium"/>
            <person name="Venkatesh B."/>
            <person name="Lee A.P."/>
            <person name="Ravi V."/>
            <person name="Maurya A.K."/>
            <person name="Lian M.M."/>
            <person name="Swann J.B."/>
            <person name="Ohta Y."/>
            <person name="Flajnik M.F."/>
            <person name="Sutoh Y."/>
            <person name="Kasahara M."/>
            <person name="Hoon S."/>
            <person name="Gangu V."/>
            <person name="Roy S.W."/>
            <person name="Irimia M."/>
            <person name="Korzh V."/>
            <person name="Kondrychyn I."/>
            <person name="Lim Z.W."/>
            <person name="Tay B.H."/>
            <person name="Tohari S."/>
            <person name="Kong K.W."/>
            <person name="Ho S."/>
            <person name="Lorente-Galdos B."/>
            <person name="Quilez J."/>
            <person name="Marques-Bonet T."/>
            <person name="Raney B.J."/>
            <person name="Ingham P.W."/>
            <person name="Tay A."/>
            <person name="Hillier L.W."/>
            <person name="Minx P."/>
            <person name="Boehm T."/>
            <person name="Wilson R.K."/>
            <person name="Brenner S."/>
            <person name="Warren W.C."/>
        </authorList>
    </citation>
    <scope>NUCLEOTIDE SEQUENCE [LARGE SCALE GENOMIC DNA]</scope>
</reference>
<evidence type="ECO:0000256" key="7">
    <source>
        <dbReference type="ARBA" id="ARBA00023170"/>
    </source>
</evidence>
<sequence length="342" mass="38509">HTLTHAHASVYHQSVAILWFVDWRSDCGLSRCVTRYLSAMAIADLMVLVTDVLLNRLNRLYFPSSFLLYTPVCSLGLVLIMASLNASVWFTVAFTFDRCVAVSCQRLRARYCTERTANTVLLILSLLGIAEAIPWYFMFQPLLVINGLPMYCIERPTLSTSPTWAALRRFDRLANPLIPIVAILLLNGLTVRKMVSSNRTRRRLRGASAEYRDPEIESRRRSIALLFAITGSFVLLWSNSVVYFLGWSLQNYSYLAGGRESPRYIAQQTGFMLVLLICCTNTFIYAVTQTRFRQEIKKGVEALLALTPLHTFSGSVAPVRLCVGVRASPAPNVCVFLHPCVH</sequence>
<feature type="transmembrane region" description="Helical" evidence="9">
    <location>
        <begin position="265"/>
        <end position="288"/>
    </location>
</feature>
<evidence type="ECO:0000313" key="12">
    <source>
        <dbReference type="Proteomes" id="UP000314986"/>
    </source>
</evidence>
<evidence type="ECO:0000313" key="11">
    <source>
        <dbReference type="Ensembl" id="ENSCMIP00000014503.1"/>
    </source>
</evidence>
<dbReference type="GO" id="GO:0005886">
    <property type="term" value="C:plasma membrane"/>
    <property type="evidence" value="ECO:0007669"/>
    <property type="project" value="UniProtKB-SubCell"/>
</dbReference>
<dbReference type="PRINTS" id="PR00237">
    <property type="entry name" value="GPCRRHODOPSN"/>
</dbReference>
<evidence type="ECO:0000256" key="5">
    <source>
        <dbReference type="ARBA" id="ARBA00023040"/>
    </source>
</evidence>
<dbReference type="InterPro" id="IPR052477">
    <property type="entry name" value="Orphan_GPCR1"/>
</dbReference>
<dbReference type="Ensembl" id="ENSCMIT00000014813.1">
    <property type="protein sequence ID" value="ENSCMIP00000014503.1"/>
    <property type="gene ID" value="ENSCMIG00000007176.1"/>
</dbReference>
<dbReference type="PROSITE" id="PS50262">
    <property type="entry name" value="G_PROTEIN_RECEP_F1_2"/>
    <property type="match status" value="1"/>
</dbReference>
<feature type="transmembrane region" description="Helical" evidence="9">
    <location>
        <begin position="66"/>
        <end position="96"/>
    </location>
</feature>
<dbReference type="GO" id="GO:0004930">
    <property type="term" value="F:G protein-coupled receptor activity"/>
    <property type="evidence" value="ECO:0007669"/>
    <property type="project" value="UniProtKB-KW"/>
</dbReference>
<keyword evidence="7" id="KW-0675">Receptor</keyword>
<dbReference type="PANTHER" id="PTHR46272:SF6">
    <property type="entry name" value="G-PROTEIN COUPLED RECEPTOR 139-RELATED"/>
    <property type="match status" value="1"/>
</dbReference>
<feature type="domain" description="G-protein coupled receptors family 1 profile" evidence="10">
    <location>
        <begin position="13"/>
        <end position="285"/>
    </location>
</feature>
<dbReference type="InterPro" id="IPR000276">
    <property type="entry name" value="GPCR_Rhodpsn"/>
</dbReference>
<evidence type="ECO:0000256" key="8">
    <source>
        <dbReference type="ARBA" id="ARBA00023224"/>
    </source>
</evidence>
<keyword evidence="6 9" id="KW-0472">Membrane</keyword>
<keyword evidence="3 9" id="KW-0812">Transmembrane</keyword>
<reference evidence="12" key="1">
    <citation type="journal article" date="2006" name="Science">
        <title>Ancient noncoding elements conserved in the human genome.</title>
        <authorList>
            <person name="Venkatesh B."/>
            <person name="Kirkness E.F."/>
            <person name="Loh Y.H."/>
            <person name="Halpern A.L."/>
            <person name="Lee A.P."/>
            <person name="Johnson J."/>
            <person name="Dandona N."/>
            <person name="Viswanathan L.D."/>
            <person name="Tay A."/>
            <person name="Venter J.C."/>
            <person name="Strausberg R.L."/>
            <person name="Brenner S."/>
        </authorList>
    </citation>
    <scope>NUCLEOTIDE SEQUENCE [LARGE SCALE GENOMIC DNA]</scope>
</reference>
<dbReference type="PANTHER" id="PTHR46272">
    <property type="entry name" value="G_PROTEIN_RECEP_F1_2 DOMAIN-CONTAINING PROTEIN"/>
    <property type="match status" value="1"/>
</dbReference>
<name>A0A4W3HC91_CALMI</name>
<dbReference type="SUPFAM" id="SSF81321">
    <property type="entry name" value="Family A G protein-coupled receptor-like"/>
    <property type="match status" value="1"/>
</dbReference>
<reference evidence="11" key="4">
    <citation type="submission" date="2025-08" db="UniProtKB">
        <authorList>
            <consortium name="Ensembl"/>
        </authorList>
    </citation>
    <scope>IDENTIFICATION</scope>
</reference>
<keyword evidence="2" id="KW-1003">Cell membrane</keyword>
<evidence type="ECO:0000256" key="2">
    <source>
        <dbReference type="ARBA" id="ARBA00022475"/>
    </source>
</evidence>
<dbReference type="InParanoid" id="A0A4W3HC91"/>
<evidence type="ECO:0000256" key="6">
    <source>
        <dbReference type="ARBA" id="ARBA00023136"/>
    </source>
</evidence>
<dbReference type="InterPro" id="IPR017452">
    <property type="entry name" value="GPCR_Rhodpsn_7TM"/>
</dbReference>
<dbReference type="GeneTree" id="ENSGT00970000196759"/>
<protein>
    <recommendedName>
        <fullName evidence="10">G-protein coupled receptors family 1 profile domain-containing protein</fullName>
    </recommendedName>
</protein>
<dbReference type="AlphaFoldDB" id="A0A4W3HC91"/>
<comment type="subcellular location">
    <subcellularLocation>
        <location evidence="1">Cell membrane</location>
        <topology evidence="1">Multi-pass membrane protein</topology>
    </subcellularLocation>
</comment>